<dbReference type="Gene3D" id="1.10.150.240">
    <property type="entry name" value="Putative phosphatase, domain 2"/>
    <property type="match status" value="1"/>
</dbReference>
<dbReference type="PANTHER" id="PTHR43434:SF1">
    <property type="entry name" value="PHOSPHOGLYCOLATE PHOSPHATASE"/>
    <property type="match status" value="1"/>
</dbReference>
<dbReference type="InterPro" id="IPR023198">
    <property type="entry name" value="PGP-like_dom2"/>
</dbReference>
<dbReference type="InterPro" id="IPR006439">
    <property type="entry name" value="HAD-SF_hydro_IA"/>
</dbReference>
<accession>A0ABY4N8C1</accession>
<evidence type="ECO:0000313" key="1">
    <source>
        <dbReference type="EMBL" id="UQN30797.1"/>
    </source>
</evidence>
<dbReference type="Proteomes" id="UP001055868">
    <property type="component" value="Chromosome"/>
</dbReference>
<dbReference type="SUPFAM" id="SSF56784">
    <property type="entry name" value="HAD-like"/>
    <property type="match status" value="1"/>
</dbReference>
<keyword evidence="2" id="KW-1185">Reference proteome</keyword>
<dbReference type="PANTHER" id="PTHR43434">
    <property type="entry name" value="PHOSPHOGLYCOLATE PHOSPHATASE"/>
    <property type="match status" value="1"/>
</dbReference>
<dbReference type="EMBL" id="CP097218">
    <property type="protein sequence ID" value="UQN30797.1"/>
    <property type="molecule type" value="Genomic_DNA"/>
</dbReference>
<reference evidence="1" key="1">
    <citation type="submission" date="2022-05" db="EMBL/GenBank/DDBJ databases">
        <title>Genomic analysis of Brachybacterium sp. CBA3104.</title>
        <authorList>
            <person name="Roh S.W."/>
            <person name="Kim Y.B."/>
            <person name="Kim Y."/>
        </authorList>
    </citation>
    <scope>NUCLEOTIDE SEQUENCE</scope>
    <source>
        <strain evidence="1">CBA3104</strain>
    </source>
</reference>
<dbReference type="GO" id="GO:0016787">
    <property type="term" value="F:hydrolase activity"/>
    <property type="evidence" value="ECO:0007669"/>
    <property type="project" value="UniProtKB-KW"/>
</dbReference>
<dbReference type="RefSeq" id="WP_249480208.1">
    <property type="nucleotide sequence ID" value="NZ_CP097218.1"/>
</dbReference>
<dbReference type="Pfam" id="PF00702">
    <property type="entry name" value="Hydrolase"/>
    <property type="match status" value="1"/>
</dbReference>
<dbReference type="NCBIfam" id="TIGR01549">
    <property type="entry name" value="HAD-SF-IA-v1"/>
    <property type="match status" value="1"/>
</dbReference>
<dbReference type="Gene3D" id="3.40.50.1000">
    <property type="entry name" value="HAD superfamily/HAD-like"/>
    <property type="match status" value="1"/>
</dbReference>
<sequence>MRDRDGDGDGDGDGASIIWDLGGTLLDTYPDVDRALARAVFGDDPSGPAPGRIAEVARLTRISSARANDELSVRHGVPRHELQEAYDQVKEHWREHPAPAMPGAREVMDAVREGGGANLVATHRDALSARMLLDAAGLEVEDLVCAPDGFARKPDPQMLQALIARHRLDPARVLAVGDRSADVEAARAAGVPAVLLETPGIHLPAGSAPRITRLAQLLDMPPLTARR</sequence>
<dbReference type="InterPro" id="IPR023214">
    <property type="entry name" value="HAD_sf"/>
</dbReference>
<proteinExistence type="predicted"/>
<dbReference type="InterPro" id="IPR036412">
    <property type="entry name" value="HAD-like_sf"/>
</dbReference>
<protein>
    <submittedName>
        <fullName evidence="1">HAD-IA family hydrolase</fullName>
    </submittedName>
</protein>
<dbReference type="InterPro" id="IPR050155">
    <property type="entry name" value="HAD-like_hydrolase_sf"/>
</dbReference>
<evidence type="ECO:0000313" key="2">
    <source>
        <dbReference type="Proteomes" id="UP001055868"/>
    </source>
</evidence>
<dbReference type="SFLD" id="SFLDG01129">
    <property type="entry name" value="C1.5:_HAD__Beta-PGM__Phosphata"/>
    <property type="match status" value="1"/>
</dbReference>
<keyword evidence="1" id="KW-0378">Hydrolase</keyword>
<name>A0ABY4N8C1_9MICO</name>
<dbReference type="SFLD" id="SFLDS00003">
    <property type="entry name" value="Haloacid_Dehalogenase"/>
    <property type="match status" value="1"/>
</dbReference>
<dbReference type="NCBIfam" id="TIGR01509">
    <property type="entry name" value="HAD-SF-IA-v3"/>
    <property type="match status" value="1"/>
</dbReference>
<organism evidence="1 2">
    <name type="scientific">Brachybacterium kimchii</name>
    <dbReference type="NCBI Taxonomy" id="2942909"/>
    <lineage>
        <taxon>Bacteria</taxon>
        <taxon>Bacillati</taxon>
        <taxon>Actinomycetota</taxon>
        <taxon>Actinomycetes</taxon>
        <taxon>Micrococcales</taxon>
        <taxon>Dermabacteraceae</taxon>
        <taxon>Brachybacterium</taxon>
    </lineage>
</organism>
<gene>
    <name evidence="1" type="ORF">M4486_05710</name>
</gene>